<accession>A0AAD2D7T4</accession>
<proteinExistence type="predicted"/>
<keyword evidence="2" id="KW-1133">Transmembrane helix</keyword>
<name>A0AAD2D7T4_EUPCR</name>
<keyword evidence="2" id="KW-0472">Membrane</keyword>
<dbReference type="AlphaFoldDB" id="A0AAD2D7T4"/>
<dbReference type="EMBL" id="CAMPGE010024925">
    <property type="protein sequence ID" value="CAI2382731.1"/>
    <property type="molecule type" value="Genomic_DNA"/>
</dbReference>
<evidence type="ECO:0000256" key="1">
    <source>
        <dbReference type="SAM" id="Coils"/>
    </source>
</evidence>
<organism evidence="3 4">
    <name type="scientific">Euplotes crassus</name>
    <dbReference type="NCBI Taxonomy" id="5936"/>
    <lineage>
        <taxon>Eukaryota</taxon>
        <taxon>Sar</taxon>
        <taxon>Alveolata</taxon>
        <taxon>Ciliophora</taxon>
        <taxon>Intramacronucleata</taxon>
        <taxon>Spirotrichea</taxon>
        <taxon>Hypotrichia</taxon>
        <taxon>Euplotida</taxon>
        <taxon>Euplotidae</taxon>
        <taxon>Moneuplotes</taxon>
    </lineage>
</organism>
<evidence type="ECO:0000313" key="4">
    <source>
        <dbReference type="Proteomes" id="UP001295684"/>
    </source>
</evidence>
<feature type="coiled-coil region" evidence="1">
    <location>
        <begin position="87"/>
        <end position="146"/>
    </location>
</feature>
<evidence type="ECO:0000313" key="3">
    <source>
        <dbReference type="EMBL" id="CAI2382731.1"/>
    </source>
</evidence>
<comment type="caution">
    <text evidence="3">The sequence shown here is derived from an EMBL/GenBank/DDBJ whole genome shotgun (WGS) entry which is preliminary data.</text>
</comment>
<sequence>MDPITPIIFSSVAAGGLYLLGKGAKYVWKLFKKSKKRKFLKKLTSSTVEGGIKAYKNMLLESIGVVDEKEASLEFQINNTCEGSHKYKNARQELEVAKVTINALRNETNYWKESYYKMKEYYEEEIAKLKAENAGLKAELAECYKTMAKNEEEFEAWDRIHG</sequence>
<gene>
    <name evidence="3" type="ORF">ECRASSUSDP1_LOCUS24216</name>
</gene>
<feature type="transmembrane region" description="Helical" evidence="2">
    <location>
        <begin position="6"/>
        <end position="28"/>
    </location>
</feature>
<evidence type="ECO:0000256" key="2">
    <source>
        <dbReference type="SAM" id="Phobius"/>
    </source>
</evidence>
<keyword evidence="2" id="KW-0812">Transmembrane</keyword>
<protein>
    <submittedName>
        <fullName evidence="3">Uncharacterized protein</fullName>
    </submittedName>
</protein>
<keyword evidence="4" id="KW-1185">Reference proteome</keyword>
<keyword evidence="1" id="KW-0175">Coiled coil</keyword>
<dbReference type="Proteomes" id="UP001295684">
    <property type="component" value="Unassembled WGS sequence"/>
</dbReference>
<reference evidence="3" key="1">
    <citation type="submission" date="2023-07" db="EMBL/GenBank/DDBJ databases">
        <authorList>
            <consortium name="AG Swart"/>
            <person name="Singh M."/>
            <person name="Singh A."/>
            <person name="Seah K."/>
            <person name="Emmerich C."/>
        </authorList>
    </citation>
    <scope>NUCLEOTIDE SEQUENCE</scope>
    <source>
        <strain evidence="3">DP1</strain>
    </source>
</reference>